<keyword evidence="3" id="KW-1185">Reference proteome</keyword>
<evidence type="ECO:0000313" key="2">
    <source>
        <dbReference type="EMBL" id="OQP38744.1"/>
    </source>
</evidence>
<accession>A0A1V9DYA3</accession>
<keyword evidence="1" id="KW-0812">Transmembrane</keyword>
<protein>
    <submittedName>
        <fullName evidence="2">Uncharacterized protein</fullName>
    </submittedName>
</protein>
<dbReference type="Proteomes" id="UP000192610">
    <property type="component" value="Unassembled WGS sequence"/>
</dbReference>
<gene>
    <name evidence="2" type="ORF">A4H97_18675</name>
</gene>
<dbReference type="RefSeq" id="WP_133054094.1">
    <property type="nucleotide sequence ID" value="NZ_FOCZ01000004.1"/>
</dbReference>
<dbReference type="AlphaFoldDB" id="A0A1V9DYA3"/>
<dbReference type="EMBL" id="LVXG01000082">
    <property type="protein sequence ID" value="OQP38744.1"/>
    <property type="molecule type" value="Genomic_DNA"/>
</dbReference>
<feature type="transmembrane region" description="Helical" evidence="1">
    <location>
        <begin position="7"/>
        <end position="26"/>
    </location>
</feature>
<comment type="caution">
    <text evidence="2">The sequence shown here is derived from an EMBL/GenBank/DDBJ whole genome shotgun (WGS) entry which is preliminary data.</text>
</comment>
<name>A0A1V9DYA3_9BACT</name>
<keyword evidence="1" id="KW-0472">Membrane</keyword>
<keyword evidence="1" id="KW-1133">Transmembrane helix</keyword>
<sequence length="70" mass="8101">MKGKLVNILLHVLFTALIVVVPIVLIPMKESDAHFIQWPGICFTALETAGFYFNAYVLYPRFLLKKRIFM</sequence>
<feature type="transmembrane region" description="Helical" evidence="1">
    <location>
        <begin position="38"/>
        <end position="59"/>
    </location>
</feature>
<evidence type="ECO:0000256" key="1">
    <source>
        <dbReference type="SAM" id="Phobius"/>
    </source>
</evidence>
<evidence type="ECO:0000313" key="3">
    <source>
        <dbReference type="Proteomes" id="UP000192610"/>
    </source>
</evidence>
<proteinExistence type="predicted"/>
<organism evidence="2 3">
    <name type="scientific">Niastella yeongjuensis</name>
    <dbReference type="NCBI Taxonomy" id="354355"/>
    <lineage>
        <taxon>Bacteria</taxon>
        <taxon>Pseudomonadati</taxon>
        <taxon>Bacteroidota</taxon>
        <taxon>Chitinophagia</taxon>
        <taxon>Chitinophagales</taxon>
        <taxon>Chitinophagaceae</taxon>
        <taxon>Niastella</taxon>
    </lineage>
</organism>
<reference evidence="3" key="1">
    <citation type="submission" date="2016-04" db="EMBL/GenBank/DDBJ databases">
        <authorList>
            <person name="Chen L."/>
            <person name="Zhuang W."/>
            <person name="Wang G."/>
        </authorList>
    </citation>
    <scope>NUCLEOTIDE SEQUENCE [LARGE SCALE GENOMIC DNA]</scope>
    <source>
        <strain evidence="3">17621</strain>
    </source>
</reference>